<accession>A0A8T0HM30</accession>
<keyword evidence="1" id="KW-1133">Transmembrane helix</keyword>
<reference evidence="2" key="1">
    <citation type="submission" date="2020-06" db="EMBL/GenBank/DDBJ databases">
        <title>WGS assembly of Ceratodon purpureus strain R40.</title>
        <authorList>
            <person name="Carey S.B."/>
            <person name="Jenkins J."/>
            <person name="Shu S."/>
            <person name="Lovell J.T."/>
            <person name="Sreedasyam A."/>
            <person name="Maumus F."/>
            <person name="Tiley G.P."/>
            <person name="Fernandez-Pozo N."/>
            <person name="Barry K."/>
            <person name="Chen C."/>
            <person name="Wang M."/>
            <person name="Lipzen A."/>
            <person name="Daum C."/>
            <person name="Saski C.A."/>
            <person name="Payton A.C."/>
            <person name="Mcbreen J.C."/>
            <person name="Conrad R.E."/>
            <person name="Kollar L.M."/>
            <person name="Olsson S."/>
            <person name="Huttunen S."/>
            <person name="Landis J.B."/>
            <person name="Wickett N.J."/>
            <person name="Johnson M.G."/>
            <person name="Rensing S.A."/>
            <person name="Grimwood J."/>
            <person name="Schmutz J."/>
            <person name="Mcdaniel S.F."/>
        </authorList>
    </citation>
    <scope>NUCLEOTIDE SEQUENCE</scope>
    <source>
        <strain evidence="2">R40</strain>
    </source>
</reference>
<comment type="caution">
    <text evidence="2">The sequence shown here is derived from an EMBL/GenBank/DDBJ whole genome shotgun (WGS) entry which is preliminary data.</text>
</comment>
<sequence length="168" mass="18304">MLQYSSVAVLLQAFATFGAVLVITILGHGPAPLHQTPPQPCLGPRPGRHHTEKPILQLHSQNPGEEDTPHNAQTAHDLAPIVYSNPSLRLYALPVARSQRYGFGNRSSTTNHRSFSQASMIILMIVSMIGLLAKEACASSLHHSALAKEACVGSMRKGEQRRWELQLA</sequence>
<keyword evidence="3" id="KW-1185">Reference proteome</keyword>
<evidence type="ECO:0000256" key="1">
    <source>
        <dbReference type="SAM" id="Phobius"/>
    </source>
</evidence>
<keyword evidence="1" id="KW-0472">Membrane</keyword>
<dbReference type="Proteomes" id="UP000822688">
    <property type="component" value="Chromosome V"/>
</dbReference>
<dbReference type="EMBL" id="CM026426">
    <property type="protein sequence ID" value="KAG0571842.1"/>
    <property type="molecule type" value="Genomic_DNA"/>
</dbReference>
<organism evidence="2 3">
    <name type="scientific">Ceratodon purpureus</name>
    <name type="common">Fire moss</name>
    <name type="synonym">Dicranum purpureum</name>
    <dbReference type="NCBI Taxonomy" id="3225"/>
    <lineage>
        <taxon>Eukaryota</taxon>
        <taxon>Viridiplantae</taxon>
        <taxon>Streptophyta</taxon>
        <taxon>Embryophyta</taxon>
        <taxon>Bryophyta</taxon>
        <taxon>Bryophytina</taxon>
        <taxon>Bryopsida</taxon>
        <taxon>Dicranidae</taxon>
        <taxon>Pseudoditrichales</taxon>
        <taxon>Ditrichaceae</taxon>
        <taxon>Ceratodon</taxon>
    </lineage>
</organism>
<evidence type="ECO:0000313" key="3">
    <source>
        <dbReference type="Proteomes" id="UP000822688"/>
    </source>
</evidence>
<proteinExistence type="predicted"/>
<evidence type="ECO:0000313" key="2">
    <source>
        <dbReference type="EMBL" id="KAG0571842.1"/>
    </source>
</evidence>
<protein>
    <submittedName>
        <fullName evidence="2">Uncharacterized protein</fullName>
    </submittedName>
</protein>
<feature type="transmembrane region" description="Helical" evidence="1">
    <location>
        <begin position="7"/>
        <end position="27"/>
    </location>
</feature>
<keyword evidence="1" id="KW-0812">Transmembrane</keyword>
<dbReference type="AlphaFoldDB" id="A0A8T0HM30"/>
<feature type="transmembrane region" description="Helical" evidence="1">
    <location>
        <begin position="115"/>
        <end position="133"/>
    </location>
</feature>
<gene>
    <name evidence="2" type="ORF">KC19_VG047500</name>
</gene>
<name>A0A8T0HM30_CERPU</name>